<dbReference type="PROSITE" id="PS01011">
    <property type="entry name" value="FOLYLPOLYGLU_SYNT_1"/>
    <property type="match status" value="1"/>
</dbReference>
<comment type="subcellular location">
    <subcellularLocation>
        <location evidence="1 9 10">Cytoplasm</location>
    </subcellularLocation>
</comment>
<dbReference type="Pfam" id="PF02875">
    <property type="entry name" value="Mur_ligase_C"/>
    <property type="match status" value="1"/>
</dbReference>
<dbReference type="InterPro" id="IPR018109">
    <property type="entry name" value="Folylpolyglutamate_synth_CS"/>
</dbReference>
<gene>
    <name evidence="9" type="primary">murD</name>
    <name evidence="13" type="ORF">BECKDK2373B_GA0170837_101533</name>
</gene>
<dbReference type="EC" id="6.3.2.9" evidence="9 10"/>
<dbReference type="GO" id="GO:0005524">
    <property type="term" value="F:ATP binding"/>
    <property type="evidence" value="ECO:0007669"/>
    <property type="project" value="UniProtKB-UniRule"/>
</dbReference>
<reference evidence="13" key="1">
    <citation type="submission" date="2019-02" db="EMBL/GenBank/DDBJ databases">
        <authorList>
            <person name="Gruber-Vodicka R. H."/>
            <person name="Seah K. B. B."/>
        </authorList>
    </citation>
    <scope>NUCLEOTIDE SEQUENCE</scope>
    <source>
        <strain evidence="13">BECK_DK47</strain>
    </source>
</reference>
<comment type="similarity">
    <text evidence="9">Belongs to the MurCDEF family.</text>
</comment>
<evidence type="ECO:0000256" key="5">
    <source>
        <dbReference type="ARBA" id="ARBA00022618"/>
    </source>
</evidence>
<dbReference type="GO" id="GO:0004326">
    <property type="term" value="F:tetrahydrofolylpolyglutamate synthase activity"/>
    <property type="evidence" value="ECO:0007669"/>
    <property type="project" value="InterPro"/>
</dbReference>
<protein>
    <recommendedName>
        <fullName evidence="9 10">UDP-N-acetylmuramoylalanine--D-glutamate ligase</fullName>
        <ecNumber evidence="9 10">6.3.2.9</ecNumber>
    </recommendedName>
    <alternativeName>
        <fullName evidence="9">D-glutamic acid-adding enzyme</fullName>
    </alternativeName>
    <alternativeName>
        <fullName evidence="9">UDP-N-acetylmuramoyl-L-alanyl-D-glutamate synthetase</fullName>
    </alternativeName>
</protein>
<dbReference type="InterPro" id="IPR036615">
    <property type="entry name" value="Mur_ligase_C_dom_sf"/>
</dbReference>
<dbReference type="EMBL" id="CAADEX010000015">
    <property type="protein sequence ID" value="VFJ47049.1"/>
    <property type="molecule type" value="Genomic_DNA"/>
</dbReference>
<dbReference type="GO" id="GO:0005737">
    <property type="term" value="C:cytoplasm"/>
    <property type="evidence" value="ECO:0007669"/>
    <property type="project" value="UniProtKB-SubCell"/>
</dbReference>
<dbReference type="InterPro" id="IPR036565">
    <property type="entry name" value="Mur-like_cat_sf"/>
</dbReference>
<feature type="domain" description="Mur ligase C-terminal" evidence="11">
    <location>
        <begin position="311"/>
        <end position="428"/>
    </location>
</feature>
<evidence type="ECO:0000256" key="4">
    <source>
        <dbReference type="ARBA" id="ARBA00022598"/>
    </source>
</evidence>
<dbReference type="InterPro" id="IPR005762">
    <property type="entry name" value="MurD"/>
</dbReference>
<evidence type="ECO:0000259" key="11">
    <source>
        <dbReference type="Pfam" id="PF02875"/>
    </source>
</evidence>
<accession>A0A450S573</accession>
<evidence type="ECO:0000259" key="12">
    <source>
        <dbReference type="Pfam" id="PF08245"/>
    </source>
</evidence>
<dbReference type="NCBIfam" id="TIGR01087">
    <property type="entry name" value="murD"/>
    <property type="match status" value="1"/>
</dbReference>
<keyword evidence="8 9" id="KW-0131">Cell cycle</keyword>
<evidence type="ECO:0000256" key="9">
    <source>
        <dbReference type="HAMAP-Rule" id="MF_00639"/>
    </source>
</evidence>
<dbReference type="Pfam" id="PF08245">
    <property type="entry name" value="Mur_ligase_M"/>
    <property type="match status" value="1"/>
</dbReference>
<dbReference type="GO" id="GO:0051301">
    <property type="term" value="P:cell division"/>
    <property type="evidence" value="ECO:0007669"/>
    <property type="project" value="UniProtKB-KW"/>
</dbReference>
<dbReference type="Gene3D" id="3.40.1190.10">
    <property type="entry name" value="Mur-like, catalytic domain"/>
    <property type="match status" value="1"/>
</dbReference>
<dbReference type="GO" id="GO:0009252">
    <property type="term" value="P:peptidoglycan biosynthetic process"/>
    <property type="evidence" value="ECO:0007669"/>
    <property type="project" value="UniProtKB-UniRule"/>
</dbReference>
<dbReference type="UniPathway" id="UPA00219"/>
<sequence>MGGAAIRECICAGPLAIIGFGQEGRALLNLLVTHCPDVSVAVLNEGRIEPSVKERYRNNGRVAFFDEVDCLKRLPEYAQAFRSPGVSIYREELQDAIKRGVRISSSAQLWHDLHTRDFKIIVTGTKGKSTTSALLSCVLAGCGEDAILAGNIGIPLADFVVSGRSHRYWIVEMSSYQLSDFSGDPEIAVLTNLYPEHIDWHRGIDNYFRDKTRIFSGLKKGRAVLNRRDGNTGKWIENSSGAVYFNDPDGFSVTEQGISYQNRHVISRDGLAIKGDHNLGNVCAALAVTNLLGIPWEEAIRHMGRFRGLPHRMEVVAEKDGVTYVDDSIATIPEATMNAIKVFLPRPITLLVGGYDRGLDWKAFAGWLARSVVHAVIGLPETGWAIVDHMWAAKAPAEGGVSGIRAEGMEEAMSWSRRITPRDGVVLLSPAAPSYNRYQDYQARGRHFRSQIRQ</sequence>
<proteinExistence type="inferred from homology"/>
<keyword evidence="5 9" id="KW-0132">Cell division</keyword>
<evidence type="ECO:0000256" key="1">
    <source>
        <dbReference type="ARBA" id="ARBA00004496"/>
    </source>
</evidence>
<evidence type="ECO:0000256" key="8">
    <source>
        <dbReference type="ARBA" id="ARBA00023306"/>
    </source>
</evidence>
<keyword evidence="9 10" id="KW-0961">Cell wall biogenesis/degradation</keyword>
<feature type="domain" description="Mur ligase central" evidence="12">
    <location>
        <begin position="122"/>
        <end position="288"/>
    </location>
</feature>
<evidence type="ECO:0000256" key="10">
    <source>
        <dbReference type="RuleBase" id="RU003664"/>
    </source>
</evidence>
<keyword evidence="9 10" id="KW-0133">Cell shape</keyword>
<dbReference type="Gene3D" id="3.40.50.720">
    <property type="entry name" value="NAD(P)-binding Rossmann-like Domain"/>
    <property type="match status" value="1"/>
</dbReference>
<name>A0A450S573_9GAMM</name>
<evidence type="ECO:0000313" key="13">
    <source>
        <dbReference type="EMBL" id="VFJ47049.1"/>
    </source>
</evidence>
<keyword evidence="4 9" id="KW-0436">Ligase</keyword>
<keyword evidence="9 10" id="KW-0573">Peptidoglycan synthesis</keyword>
<keyword evidence="3 9" id="KW-0963">Cytoplasm</keyword>
<dbReference type="InterPro" id="IPR013221">
    <property type="entry name" value="Mur_ligase_cen"/>
</dbReference>
<keyword evidence="6 9" id="KW-0547">Nucleotide-binding</keyword>
<feature type="binding site" evidence="9">
    <location>
        <begin position="124"/>
        <end position="130"/>
    </location>
    <ligand>
        <name>ATP</name>
        <dbReference type="ChEBI" id="CHEBI:30616"/>
    </ligand>
</feature>
<evidence type="ECO:0000256" key="3">
    <source>
        <dbReference type="ARBA" id="ARBA00022490"/>
    </source>
</evidence>
<keyword evidence="7 9" id="KW-0067">ATP-binding</keyword>
<organism evidence="13">
    <name type="scientific">Candidatus Kentrum sp. DK</name>
    <dbReference type="NCBI Taxonomy" id="2126562"/>
    <lineage>
        <taxon>Bacteria</taxon>
        <taxon>Pseudomonadati</taxon>
        <taxon>Pseudomonadota</taxon>
        <taxon>Gammaproteobacteria</taxon>
        <taxon>Candidatus Kentrum</taxon>
    </lineage>
</organism>
<comment type="catalytic activity">
    <reaction evidence="9 10">
        <text>UDP-N-acetyl-alpha-D-muramoyl-L-alanine + D-glutamate + ATP = UDP-N-acetyl-alpha-D-muramoyl-L-alanyl-D-glutamate + ADP + phosphate + H(+)</text>
        <dbReference type="Rhea" id="RHEA:16429"/>
        <dbReference type="ChEBI" id="CHEBI:15378"/>
        <dbReference type="ChEBI" id="CHEBI:29986"/>
        <dbReference type="ChEBI" id="CHEBI:30616"/>
        <dbReference type="ChEBI" id="CHEBI:43474"/>
        <dbReference type="ChEBI" id="CHEBI:83898"/>
        <dbReference type="ChEBI" id="CHEBI:83900"/>
        <dbReference type="ChEBI" id="CHEBI:456216"/>
        <dbReference type="EC" id="6.3.2.9"/>
    </reaction>
</comment>
<evidence type="ECO:0000256" key="6">
    <source>
        <dbReference type="ARBA" id="ARBA00022741"/>
    </source>
</evidence>
<dbReference type="Gene3D" id="3.90.190.20">
    <property type="entry name" value="Mur ligase, C-terminal domain"/>
    <property type="match status" value="1"/>
</dbReference>
<evidence type="ECO:0000256" key="7">
    <source>
        <dbReference type="ARBA" id="ARBA00022840"/>
    </source>
</evidence>
<dbReference type="PANTHER" id="PTHR43692:SF1">
    <property type="entry name" value="UDP-N-ACETYLMURAMOYLALANINE--D-GLUTAMATE LIGASE"/>
    <property type="match status" value="1"/>
</dbReference>
<comment type="pathway">
    <text evidence="2 9 10">Cell wall biogenesis; peptidoglycan biosynthesis.</text>
</comment>
<dbReference type="SUPFAM" id="SSF53623">
    <property type="entry name" value="MurD-like peptide ligases, catalytic domain"/>
    <property type="match status" value="1"/>
</dbReference>
<dbReference type="GO" id="GO:0071555">
    <property type="term" value="P:cell wall organization"/>
    <property type="evidence" value="ECO:0007669"/>
    <property type="project" value="UniProtKB-KW"/>
</dbReference>
<evidence type="ECO:0000256" key="2">
    <source>
        <dbReference type="ARBA" id="ARBA00004752"/>
    </source>
</evidence>
<dbReference type="GO" id="GO:0008764">
    <property type="term" value="F:UDP-N-acetylmuramoylalanine-D-glutamate ligase activity"/>
    <property type="evidence" value="ECO:0007669"/>
    <property type="project" value="UniProtKB-UniRule"/>
</dbReference>
<dbReference type="HAMAP" id="MF_00639">
    <property type="entry name" value="MurD"/>
    <property type="match status" value="1"/>
</dbReference>
<dbReference type="AlphaFoldDB" id="A0A450S573"/>
<comment type="function">
    <text evidence="9 10">Cell wall formation. Catalyzes the addition of glutamate to the nucleotide precursor UDP-N-acetylmuramoyl-L-alanine (UMA).</text>
</comment>
<dbReference type="SUPFAM" id="SSF53244">
    <property type="entry name" value="MurD-like peptide ligases, peptide-binding domain"/>
    <property type="match status" value="1"/>
</dbReference>
<dbReference type="InterPro" id="IPR004101">
    <property type="entry name" value="Mur_ligase_C"/>
</dbReference>
<dbReference type="PANTHER" id="PTHR43692">
    <property type="entry name" value="UDP-N-ACETYLMURAMOYLALANINE--D-GLUTAMATE LIGASE"/>
    <property type="match status" value="1"/>
</dbReference>
<dbReference type="GO" id="GO:0008360">
    <property type="term" value="P:regulation of cell shape"/>
    <property type="evidence" value="ECO:0007669"/>
    <property type="project" value="UniProtKB-KW"/>
</dbReference>